<evidence type="ECO:0000256" key="6">
    <source>
        <dbReference type="ARBA" id="ARBA00022842"/>
    </source>
</evidence>
<evidence type="ECO:0000256" key="9">
    <source>
        <dbReference type="ARBA" id="ARBA00040531"/>
    </source>
</evidence>
<dbReference type="FunFam" id="3.30.420.10:FF:000053">
    <property type="entry name" value="Werner syndrome ATP-dependent helicase homolog"/>
    <property type="match status" value="1"/>
</dbReference>
<keyword evidence="3" id="KW-0479">Metal-binding</keyword>
<comment type="similarity">
    <text evidence="8">Belongs to the WRNexo family.</text>
</comment>
<evidence type="ECO:0000256" key="1">
    <source>
        <dbReference type="ARBA" id="ARBA00004123"/>
    </source>
</evidence>
<comment type="subcellular location">
    <subcellularLocation>
        <location evidence="1">Nucleus</location>
    </subcellularLocation>
</comment>
<dbReference type="PANTHER" id="PTHR13620:SF109">
    <property type="entry name" value="3'-5' EXONUCLEASE"/>
    <property type="match status" value="1"/>
</dbReference>
<keyword evidence="7" id="KW-0539">Nucleus</keyword>
<evidence type="ECO:0000259" key="13">
    <source>
        <dbReference type="SMART" id="SM00474"/>
    </source>
</evidence>
<evidence type="ECO:0000256" key="5">
    <source>
        <dbReference type="ARBA" id="ARBA00022839"/>
    </source>
</evidence>
<name>A0A6P7WUC2_9AMPH</name>
<organism evidence="14 15">
    <name type="scientific">Microcaecilia unicolor</name>
    <dbReference type="NCBI Taxonomy" id="1415580"/>
    <lineage>
        <taxon>Eukaryota</taxon>
        <taxon>Metazoa</taxon>
        <taxon>Chordata</taxon>
        <taxon>Craniata</taxon>
        <taxon>Vertebrata</taxon>
        <taxon>Euteleostomi</taxon>
        <taxon>Amphibia</taxon>
        <taxon>Gymnophiona</taxon>
        <taxon>Siphonopidae</taxon>
        <taxon>Microcaecilia</taxon>
    </lineage>
</organism>
<dbReference type="KEGG" id="muo:115459062"/>
<dbReference type="GO" id="GO:0003676">
    <property type="term" value="F:nucleic acid binding"/>
    <property type="evidence" value="ECO:0007669"/>
    <property type="project" value="InterPro"/>
</dbReference>
<dbReference type="Pfam" id="PF01612">
    <property type="entry name" value="DNA_pol_A_exo1"/>
    <property type="match status" value="1"/>
</dbReference>
<protein>
    <recommendedName>
        <fullName evidence="9">3'-5' exonuclease</fullName>
    </recommendedName>
    <alternativeName>
        <fullName evidence="10">Werner Syndrome-like exonuclease</fullName>
    </alternativeName>
</protein>
<dbReference type="AlphaFoldDB" id="A0A6P7WUC2"/>
<reference evidence="15" key="1">
    <citation type="submission" date="2025-08" db="UniProtKB">
        <authorList>
            <consortium name="RefSeq"/>
        </authorList>
    </citation>
    <scope>IDENTIFICATION</scope>
</reference>
<dbReference type="InterPro" id="IPR036397">
    <property type="entry name" value="RNaseH_sf"/>
</dbReference>
<evidence type="ECO:0000256" key="12">
    <source>
        <dbReference type="SAM" id="MobiDB-lite"/>
    </source>
</evidence>
<dbReference type="OrthoDB" id="10261556at2759"/>
<proteinExistence type="inferred from homology"/>
<evidence type="ECO:0000313" key="14">
    <source>
        <dbReference type="Proteomes" id="UP000515156"/>
    </source>
</evidence>
<evidence type="ECO:0000256" key="8">
    <source>
        <dbReference type="ARBA" id="ARBA00037949"/>
    </source>
</evidence>
<feature type="region of interest" description="Disordered" evidence="12">
    <location>
        <begin position="341"/>
        <end position="370"/>
    </location>
</feature>
<dbReference type="InterPro" id="IPR012337">
    <property type="entry name" value="RNaseH-like_sf"/>
</dbReference>
<sequence length="406" mass="45415">MTSQQRLLPQWMSAQNKDDDVNERKKSVTQKNVLESGLPFLAFHGSILYSYEASDCSLLSEDIRVSLSEEAVIGFDIEWPPAYLKGNVKKVALVQLCVSEEKCYLFHISSMTGFPKGLKLLLEDETIKKTGVGIGGDQWKLMNDFDIKLRGFVELADIANQKLKCKETWSLNGLVKHLFNKQLLKEKLVRCSNWAQFPLSDEQKIYAATDAYAGLLIYQKLEKMSAAEQTLLSCESGMLLQPCELKEQLASVSRELLDLAAQVPDTPAPSHSALRTVDTLTGVLKKLTSLRSMLLNMADSKDKDKVEAISDPADDKSVNEYEHQHNKSDWVESEGRGLAVSASCASKEREKNENGGEGTQVVKNAEDPGHNPCEGMERHCLMSLDITEHELRMLECHNKEDITSEE</sequence>
<dbReference type="InParanoid" id="A0A6P7WUC2"/>
<dbReference type="SUPFAM" id="SSF53098">
    <property type="entry name" value="Ribonuclease H-like"/>
    <property type="match status" value="1"/>
</dbReference>
<dbReference type="Gene3D" id="3.30.420.10">
    <property type="entry name" value="Ribonuclease H-like superfamily/Ribonuclease H"/>
    <property type="match status" value="1"/>
</dbReference>
<evidence type="ECO:0000256" key="10">
    <source>
        <dbReference type="ARBA" id="ARBA00042761"/>
    </source>
</evidence>
<evidence type="ECO:0000256" key="2">
    <source>
        <dbReference type="ARBA" id="ARBA00022722"/>
    </source>
</evidence>
<dbReference type="SMART" id="SM00474">
    <property type="entry name" value="35EXOc"/>
    <property type="match status" value="1"/>
</dbReference>
<evidence type="ECO:0000256" key="11">
    <source>
        <dbReference type="ARBA" id="ARBA00045901"/>
    </source>
</evidence>
<dbReference type="GO" id="GO:0046872">
    <property type="term" value="F:metal ion binding"/>
    <property type="evidence" value="ECO:0007669"/>
    <property type="project" value="UniProtKB-KW"/>
</dbReference>
<comment type="function">
    <text evidence="11">Has exonuclease activity on both single-stranded and duplex templates bearing overhangs, but not blunt ended duplex DNA, and cleaves in a 3'-5' direction. Essential for the formation of DNA replication focal centers. Has an important role in maintaining genome stability.</text>
</comment>
<dbReference type="InterPro" id="IPR002562">
    <property type="entry name" value="3'-5'_exonuclease_dom"/>
</dbReference>
<accession>A0A6P7WUC2</accession>
<keyword evidence="6" id="KW-0460">Magnesium</keyword>
<dbReference type="InterPro" id="IPR051132">
    <property type="entry name" value="3-5_Exonuclease_domain"/>
</dbReference>
<dbReference type="GeneID" id="115459062"/>
<dbReference type="CDD" id="cd06141">
    <property type="entry name" value="WRN_exo"/>
    <property type="match status" value="1"/>
</dbReference>
<gene>
    <name evidence="15" type="primary">LOC115459062</name>
</gene>
<keyword evidence="5" id="KW-0269">Exonuclease</keyword>
<evidence type="ECO:0000256" key="4">
    <source>
        <dbReference type="ARBA" id="ARBA00022801"/>
    </source>
</evidence>
<dbReference type="Proteomes" id="UP000515156">
    <property type="component" value="Unplaced"/>
</dbReference>
<evidence type="ECO:0000313" key="15">
    <source>
        <dbReference type="RefSeq" id="XP_030044786.1"/>
    </source>
</evidence>
<keyword evidence="4" id="KW-0378">Hydrolase</keyword>
<dbReference type="PANTHER" id="PTHR13620">
    <property type="entry name" value="3-5 EXONUCLEASE"/>
    <property type="match status" value="1"/>
</dbReference>
<dbReference type="GO" id="GO:0008408">
    <property type="term" value="F:3'-5' exonuclease activity"/>
    <property type="evidence" value="ECO:0007669"/>
    <property type="project" value="InterPro"/>
</dbReference>
<keyword evidence="14" id="KW-1185">Reference proteome</keyword>
<feature type="non-terminal residue" evidence="15">
    <location>
        <position position="406"/>
    </location>
</feature>
<evidence type="ECO:0000256" key="3">
    <source>
        <dbReference type="ARBA" id="ARBA00022723"/>
    </source>
</evidence>
<dbReference type="RefSeq" id="XP_030044786.1">
    <property type="nucleotide sequence ID" value="XM_030188926.1"/>
</dbReference>
<feature type="domain" description="3'-5' exonuclease" evidence="13">
    <location>
        <begin position="47"/>
        <end position="226"/>
    </location>
</feature>
<keyword evidence="2" id="KW-0540">Nuclease</keyword>
<dbReference type="GO" id="GO:0006139">
    <property type="term" value="P:nucleobase-containing compound metabolic process"/>
    <property type="evidence" value="ECO:0007669"/>
    <property type="project" value="InterPro"/>
</dbReference>
<dbReference type="GO" id="GO:0005634">
    <property type="term" value="C:nucleus"/>
    <property type="evidence" value="ECO:0007669"/>
    <property type="project" value="UniProtKB-SubCell"/>
</dbReference>
<evidence type="ECO:0000256" key="7">
    <source>
        <dbReference type="ARBA" id="ARBA00023242"/>
    </source>
</evidence>